<dbReference type="Pfam" id="PF00011">
    <property type="entry name" value="HSP20"/>
    <property type="match status" value="1"/>
</dbReference>
<evidence type="ECO:0000256" key="1">
    <source>
        <dbReference type="ARBA" id="ARBA00023016"/>
    </source>
</evidence>
<reference evidence="7" key="1">
    <citation type="submission" date="2018-05" db="EMBL/GenBank/DDBJ databases">
        <title>Azospirillum thermophila sp. nov., a novel isolated from hot spring.</title>
        <authorList>
            <person name="Zhao Z."/>
        </authorList>
    </citation>
    <scope>NUCLEOTIDE SEQUENCE [LARGE SCALE GENOMIC DNA]</scope>
    <source>
        <strain evidence="7">CFH 70021</strain>
    </source>
</reference>
<sequence length="164" mass="18082">MRTYDLSPLFRSTVGFDRLSRLLESAMTGDEAAASYPPYNIEKMDEEAYRITMAVAGFGPEDLEITAHQNSLVITGKAKKDAANSQFLYRGIAGRAFERRFQLADFIKVNGASLVNGLLHIDLVREVPEAMKPRTIRIEAKPQGQPALTAEPQADDGRKVPQAA</sequence>
<dbReference type="Gene3D" id="2.60.40.790">
    <property type="match status" value="1"/>
</dbReference>
<gene>
    <name evidence="6" type="ORF">DEW08_10555</name>
</gene>
<feature type="compositionally biased region" description="Basic and acidic residues" evidence="4">
    <location>
        <begin position="155"/>
        <end position="164"/>
    </location>
</feature>
<organism evidence="6 7">
    <name type="scientific">Azospirillum thermophilum</name>
    <dbReference type="NCBI Taxonomy" id="2202148"/>
    <lineage>
        <taxon>Bacteria</taxon>
        <taxon>Pseudomonadati</taxon>
        <taxon>Pseudomonadota</taxon>
        <taxon>Alphaproteobacteria</taxon>
        <taxon>Rhodospirillales</taxon>
        <taxon>Azospirillaceae</taxon>
        <taxon>Azospirillum</taxon>
    </lineage>
</organism>
<dbReference type="PANTHER" id="PTHR47062:SF1">
    <property type="entry name" value="SMALL HEAT SHOCK PROTEIN IBPA"/>
    <property type="match status" value="1"/>
</dbReference>
<evidence type="ECO:0000259" key="5">
    <source>
        <dbReference type="PROSITE" id="PS01031"/>
    </source>
</evidence>
<evidence type="ECO:0000313" key="7">
    <source>
        <dbReference type="Proteomes" id="UP000245629"/>
    </source>
</evidence>
<name>A0A2S2CQ24_9PROT</name>
<proteinExistence type="inferred from homology"/>
<protein>
    <submittedName>
        <fullName evidence="6">Heat-shock protein</fullName>
    </submittedName>
</protein>
<accession>A0A2S2CQ24</accession>
<dbReference type="EMBL" id="CP029353">
    <property type="protein sequence ID" value="AWK86624.1"/>
    <property type="molecule type" value="Genomic_DNA"/>
</dbReference>
<dbReference type="SUPFAM" id="SSF49764">
    <property type="entry name" value="HSP20-like chaperones"/>
    <property type="match status" value="1"/>
</dbReference>
<keyword evidence="7" id="KW-1185">Reference proteome</keyword>
<evidence type="ECO:0000256" key="2">
    <source>
        <dbReference type="PROSITE-ProRule" id="PRU00285"/>
    </source>
</evidence>
<dbReference type="CDD" id="cd06470">
    <property type="entry name" value="ACD_IbpA-B_like"/>
    <property type="match status" value="1"/>
</dbReference>
<dbReference type="InterPro" id="IPR037913">
    <property type="entry name" value="ACD_IbpA/B"/>
</dbReference>
<dbReference type="InterPro" id="IPR008978">
    <property type="entry name" value="HSP20-like_chaperone"/>
</dbReference>
<evidence type="ECO:0000256" key="3">
    <source>
        <dbReference type="RuleBase" id="RU003616"/>
    </source>
</evidence>
<dbReference type="InterPro" id="IPR002068">
    <property type="entry name" value="A-crystallin/Hsp20_dom"/>
</dbReference>
<dbReference type="KEGG" id="azz:DEW08_10555"/>
<dbReference type="OrthoDB" id="9810618at2"/>
<dbReference type="Proteomes" id="UP000245629">
    <property type="component" value="Chromosome 2"/>
</dbReference>
<keyword evidence="1" id="KW-0346">Stress response</keyword>
<dbReference type="PANTHER" id="PTHR47062">
    <property type="match status" value="1"/>
</dbReference>
<dbReference type="PROSITE" id="PS01031">
    <property type="entry name" value="SHSP"/>
    <property type="match status" value="1"/>
</dbReference>
<comment type="similarity">
    <text evidence="2 3">Belongs to the small heat shock protein (HSP20) family.</text>
</comment>
<feature type="region of interest" description="Disordered" evidence="4">
    <location>
        <begin position="138"/>
        <end position="164"/>
    </location>
</feature>
<feature type="domain" description="SHSP" evidence="5">
    <location>
        <begin position="30"/>
        <end position="141"/>
    </location>
</feature>
<dbReference type="AlphaFoldDB" id="A0A2S2CQ24"/>
<dbReference type="RefSeq" id="WP_109326938.1">
    <property type="nucleotide sequence ID" value="NZ_CP029353.1"/>
</dbReference>
<evidence type="ECO:0000313" key="6">
    <source>
        <dbReference type="EMBL" id="AWK86624.1"/>
    </source>
</evidence>
<evidence type="ECO:0000256" key="4">
    <source>
        <dbReference type="SAM" id="MobiDB-lite"/>
    </source>
</evidence>